<dbReference type="InterPro" id="IPR039365">
    <property type="entry name" value="IS701-like"/>
</dbReference>
<gene>
    <name evidence="2" type="ORF">ACFOSH_42705</name>
</gene>
<dbReference type="Proteomes" id="UP001595645">
    <property type="component" value="Unassembled WGS sequence"/>
</dbReference>
<dbReference type="InterPro" id="IPR012337">
    <property type="entry name" value="RNaseH-like_sf"/>
</dbReference>
<evidence type="ECO:0000313" key="3">
    <source>
        <dbReference type="Proteomes" id="UP001595645"/>
    </source>
</evidence>
<dbReference type="SUPFAM" id="SSF53098">
    <property type="entry name" value="Ribonuclease H-like"/>
    <property type="match status" value="1"/>
</dbReference>
<dbReference type="RefSeq" id="WP_378247297.1">
    <property type="nucleotide sequence ID" value="NZ_JBHRWK010000147.1"/>
</dbReference>
<feature type="non-terminal residue" evidence="2">
    <location>
        <position position="362"/>
    </location>
</feature>
<dbReference type="PANTHER" id="PTHR33627:SF1">
    <property type="entry name" value="TRANSPOSASE"/>
    <property type="match status" value="1"/>
</dbReference>
<organism evidence="2 3">
    <name type="scientific">Amycolatopsis speibonae</name>
    <dbReference type="NCBI Taxonomy" id="1450224"/>
    <lineage>
        <taxon>Bacteria</taxon>
        <taxon>Bacillati</taxon>
        <taxon>Actinomycetota</taxon>
        <taxon>Actinomycetes</taxon>
        <taxon>Pseudonocardiales</taxon>
        <taxon>Pseudonocardiaceae</taxon>
        <taxon>Amycolatopsis</taxon>
    </lineage>
</organism>
<dbReference type="EMBL" id="JBHRWK010000147">
    <property type="protein sequence ID" value="MFC3456178.1"/>
    <property type="molecule type" value="Genomic_DNA"/>
</dbReference>
<dbReference type="Pfam" id="PF13546">
    <property type="entry name" value="DDE_5"/>
    <property type="match status" value="1"/>
</dbReference>
<sequence>MFEEMTSRIAGRFTRVEPRRRARTLLLGLLSDLPDKNCWTLSEHAGDDTPDGMQHLLRKAVWDADKVRDDLRDYVTEHLGDTGAVLVVDETGDLKKGVHTVGVQRQYTGTAGRIENAQVAVYLTYATDAGHAFIDRALYLPKSWTTDPDRCAEAGIPATTVFATKPALATTMIGGALDSGVRAGWVAGDEVYGADPGLRADLEKRGVGYVLAIGCDRRVSTPAGVLRADGVAARLPKHVWQRLSAGAGAKGHRYYDWAFADIDLDEPDGCRWLLIRRNRTTGELAFYRCYSPQPVPLRMLVHVAGRRWTVEESFQTGKGLTGLDQHQVRRWTSWHRWTVMAMLAHAFLAVVACTERIPEPVP</sequence>
<evidence type="ECO:0000259" key="1">
    <source>
        <dbReference type="Pfam" id="PF13546"/>
    </source>
</evidence>
<dbReference type="NCBIfam" id="NF033540">
    <property type="entry name" value="transpos_IS701"/>
    <property type="match status" value="1"/>
</dbReference>
<reference evidence="3" key="1">
    <citation type="journal article" date="2019" name="Int. J. Syst. Evol. Microbiol.">
        <title>The Global Catalogue of Microorganisms (GCM) 10K type strain sequencing project: providing services to taxonomists for standard genome sequencing and annotation.</title>
        <authorList>
            <consortium name="The Broad Institute Genomics Platform"/>
            <consortium name="The Broad Institute Genome Sequencing Center for Infectious Disease"/>
            <person name="Wu L."/>
            <person name="Ma J."/>
        </authorList>
    </citation>
    <scope>NUCLEOTIDE SEQUENCE [LARGE SCALE GENOMIC DNA]</scope>
    <source>
        <strain evidence="3">CGMCC 4.7676</strain>
    </source>
</reference>
<name>A0ABV7PD99_9PSEU</name>
<comment type="caution">
    <text evidence="2">The sequence shown here is derived from an EMBL/GenBank/DDBJ whole genome shotgun (WGS) entry which is preliminary data.</text>
</comment>
<dbReference type="PANTHER" id="PTHR33627">
    <property type="entry name" value="TRANSPOSASE"/>
    <property type="match status" value="1"/>
</dbReference>
<keyword evidence="3" id="KW-1185">Reference proteome</keyword>
<protein>
    <submittedName>
        <fullName evidence="2">IS701 family transposase</fullName>
    </submittedName>
</protein>
<feature type="domain" description="Transposase IS701-like DDE" evidence="1">
    <location>
        <begin position="12"/>
        <end position="223"/>
    </location>
</feature>
<evidence type="ECO:0000313" key="2">
    <source>
        <dbReference type="EMBL" id="MFC3456178.1"/>
    </source>
</evidence>
<accession>A0ABV7PD99</accession>
<proteinExistence type="predicted"/>
<dbReference type="InterPro" id="IPR038721">
    <property type="entry name" value="IS701-like_DDE_dom"/>
</dbReference>